<reference evidence="1 2" key="1">
    <citation type="submission" date="2016-06" db="EMBL/GenBank/DDBJ databases">
        <authorList>
            <person name="Kjaerup R.B."/>
            <person name="Dalgaard T.S."/>
            <person name="Juul-Madsen H.R."/>
        </authorList>
    </citation>
    <scope>NUCLEOTIDE SEQUENCE [LARGE SCALE GENOMIC DNA]</scope>
    <source>
        <strain evidence="1">2</strain>
    </source>
</reference>
<evidence type="ECO:0000313" key="1">
    <source>
        <dbReference type="EMBL" id="SBT10685.1"/>
    </source>
</evidence>
<dbReference type="RefSeq" id="WP_186412258.1">
    <property type="nucleotide sequence ID" value="NZ_FLQY01000364.1"/>
</dbReference>
<accession>A0A1A8Y0J8</accession>
<dbReference type="AlphaFoldDB" id="A0A1A8Y0J8"/>
<dbReference type="InterPro" id="IPR010767">
    <property type="entry name" value="Phage_CGC-2007_Cje0229"/>
</dbReference>
<protein>
    <recommendedName>
        <fullName evidence="3">DUF1353 domain-containing protein</fullName>
    </recommendedName>
</protein>
<proteinExistence type="predicted"/>
<evidence type="ECO:0008006" key="3">
    <source>
        <dbReference type="Google" id="ProtNLM"/>
    </source>
</evidence>
<organism evidence="1 2">
    <name type="scientific">Candidatus Propionivibrio aalborgensis</name>
    <dbReference type="NCBI Taxonomy" id="1860101"/>
    <lineage>
        <taxon>Bacteria</taxon>
        <taxon>Pseudomonadati</taxon>
        <taxon>Pseudomonadota</taxon>
        <taxon>Betaproteobacteria</taxon>
        <taxon>Rhodocyclales</taxon>
        <taxon>Rhodocyclaceae</taxon>
        <taxon>Propionivibrio</taxon>
    </lineage>
</organism>
<dbReference type="Proteomes" id="UP000199600">
    <property type="component" value="Unassembled WGS sequence"/>
</dbReference>
<evidence type="ECO:0000313" key="2">
    <source>
        <dbReference type="Proteomes" id="UP000199600"/>
    </source>
</evidence>
<dbReference type="EMBL" id="FLQY01000364">
    <property type="protein sequence ID" value="SBT10685.1"/>
    <property type="molecule type" value="Genomic_DNA"/>
</dbReference>
<keyword evidence="2" id="KW-1185">Reference proteome</keyword>
<name>A0A1A8Y0J8_9RHOO</name>
<gene>
    <name evidence="1" type="ORF">PROAA_610045</name>
</gene>
<dbReference type="Pfam" id="PF07087">
    <property type="entry name" value="DUF1353"/>
    <property type="match status" value="1"/>
</dbReference>
<sequence length="124" mass="13754">MSKFKTSLIVRLVSSDPEKWQLALPLVYLSDSLGLIVVPVGFETDFASVPRLPVLFFLAGGFAKAPSVVHDFLYSEHNNFTREQADAAFLEAMEVDGVSAWRRNGMYQAVRLFGASHFVTDSLP</sequence>